<comment type="caution">
    <text evidence="7">The sequence shown here is derived from an EMBL/GenBank/DDBJ whole genome shotgun (WGS) entry which is preliminary data.</text>
</comment>
<dbReference type="GO" id="GO:0030313">
    <property type="term" value="C:cell envelope"/>
    <property type="evidence" value="ECO:0007669"/>
    <property type="project" value="UniProtKB-SubCell"/>
</dbReference>
<sequence length="426" mass="44941">MNKIVSFFKQIFSKRKNLVIFAIVLIVGGFIGWKVLDTRIQQPQYQTARVEKGTIVSSVNASGHVQSTNIMNVTTSASGIVRKVLVSDGDMVTAGQKIAEITLDASGQQKNASAWSSYLSAKNSVDSANVSLYTLQSAMFAANQKFMNDAVARSLATDDPTYIQQNADWLAAEAKYKNQQAVIEQAKASLESFRLSYQSSSPIITAPIAGTVSNVGIVEGMVLSSQASSSTDQTTTSSQRVAVIQNETNPIITVNLSEIDVPKIKIGQKATVTLDSLPDKTFTGKVVTVDRIGTTSNNVTSYPATVQLDTSSPEILPNMAANASIITDTTNDVLLVPSAAVQIQADQSFVKVLRNGREQQIPVQIGISSDTQTEIISGISEGDEVITATLSTTQTQQGGSSVFGGGGFGGGALRPGGFGGGGGQRR</sequence>
<keyword evidence="4" id="KW-0812">Transmembrane</keyword>
<dbReference type="Gene3D" id="6.20.50.140">
    <property type="match status" value="1"/>
</dbReference>
<dbReference type="InterPro" id="IPR006143">
    <property type="entry name" value="RND_pump_MFP"/>
</dbReference>
<reference evidence="7 8" key="1">
    <citation type="journal article" date="2016" name="Nat. Commun.">
        <title>Thousands of microbial genomes shed light on interconnected biogeochemical processes in an aquifer system.</title>
        <authorList>
            <person name="Anantharaman K."/>
            <person name="Brown C.T."/>
            <person name="Hug L.A."/>
            <person name="Sharon I."/>
            <person name="Castelle C.J."/>
            <person name="Probst A.J."/>
            <person name="Thomas B.C."/>
            <person name="Singh A."/>
            <person name="Wilkins M.J."/>
            <person name="Karaoz U."/>
            <person name="Brodie E.L."/>
            <person name="Williams K.H."/>
            <person name="Hubbard S.S."/>
            <person name="Banfield J.F."/>
        </authorList>
    </citation>
    <scope>NUCLEOTIDE SEQUENCE [LARGE SCALE GENOMIC DNA]</scope>
</reference>
<dbReference type="NCBIfam" id="TIGR01730">
    <property type="entry name" value="RND_mfp"/>
    <property type="match status" value="1"/>
</dbReference>
<name>A0A1F7K1E2_9BACT</name>
<dbReference type="AlphaFoldDB" id="A0A1F7K1E2"/>
<accession>A0A1F7K1E2</accession>
<gene>
    <name evidence="7" type="ORF">A3I56_00030</name>
</gene>
<evidence type="ECO:0000256" key="1">
    <source>
        <dbReference type="ARBA" id="ARBA00004196"/>
    </source>
</evidence>
<dbReference type="Pfam" id="PF25967">
    <property type="entry name" value="RND-MFP_C"/>
    <property type="match status" value="1"/>
</dbReference>
<protein>
    <recommendedName>
        <fullName evidence="9">RND efflux pump membrane fusion protein barrel-sandwich domain-containing protein</fullName>
    </recommendedName>
</protein>
<keyword evidence="4" id="KW-0472">Membrane</keyword>
<evidence type="ECO:0000256" key="3">
    <source>
        <dbReference type="ARBA" id="ARBA00023054"/>
    </source>
</evidence>
<dbReference type="InterPro" id="IPR058627">
    <property type="entry name" value="MdtA-like_C"/>
</dbReference>
<dbReference type="PANTHER" id="PTHR32347:SF23">
    <property type="entry name" value="BLL5650 PROTEIN"/>
    <property type="match status" value="1"/>
</dbReference>
<dbReference type="EMBL" id="MGBC01000010">
    <property type="protein sequence ID" value="OGK61678.1"/>
    <property type="molecule type" value="Genomic_DNA"/>
</dbReference>
<evidence type="ECO:0000259" key="5">
    <source>
        <dbReference type="Pfam" id="PF25967"/>
    </source>
</evidence>
<comment type="similarity">
    <text evidence="2">Belongs to the membrane fusion protein (MFP) (TC 8.A.1) family.</text>
</comment>
<dbReference type="InterPro" id="IPR050465">
    <property type="entry name" value="UPF0194_transport"/>
</dbReference>
<dbReference type="PANTHER" id="PTHR32347">
    <property type="entry name" value="EFFLUX SYSTEM COMPONENT YKNX-RELATED"/>
    <property type="match status" value="1"/>
</dbReference>
<evidence type="ECO:0000256" key="2">
    <source>
        <dbReference type="ARBA" id="ARBA00009477"/>
    </source>
</evidence>
<feature type="transmembrane region" description="Helical" evidence="4">
    <location>
        <begin position="18"/>
        <end position="36"/>
    </location>
</feature>
<feature type="domain" description="Multidrug resistance protein MdtA-like C-terminal permuted SH3" evidence="5">
    <location>
        <begin position="332"/>
        <end position="389"/>
    </location>
</feature>
<dbReference type="GO" id="GO:0016020">
    <property type="term" value="C:membrane"/>
    <property type="evidence" value="ECO:0007669"/>
    <property type="project" value="InterPro"/>
</dbReference>
<evidence type="ECO:0008006" key="9">
    <source>
        <dbReference type="Google" id="ProtNLM"/>
    </source>
</evidence>
<feature type="domain" description="YknX-like beta-barrel" evidence="6">
    <location>
        <begin position="252"/>
        <end position="321"/>
    </location>
</feature>
<organism evidence="7 8">
    <name type="scientific">Candidatus Roizmanbacteria bacterium RIFCSPLOWO2_02_FULL_43_10</name>
    <dbReference type="NCBI Taxonomy" id="1802078"/>
    <lineage>
        <taxon>Bacteria</taxon>
        <taxon>Candidatus Roizmaniibacteriota</taxon>
    </lineage>
</organism>
<keyword evidence="3" id="KW-0175">Coiled coil</keyword>
<comment type="subcellular location">
    <subcellularLocation>
        <location evidence="1">Cell envelope</location>
    </subcellularLocation>
</comment>
<dbReference type="Gene3D" id="2.40.50.100">
    <property type="match status" value="1"/>
</dbReference>
<dbReference type="Proteomes" id="UP000176269">
    <property type="component" value="Unassembled WGS sequence"/>
</dbReference>
<proteinExistence type="inferred from homology"/>
<dbReference type="Pfam" id="PF25990">
    <property type="entry name" value="Beta-barrel_YknX"/>
    <property type="match status" value="1"/>
</dbReference>
<dbReference type="GO" id="GO:0022857">
    <property type="term" value="F:transmembrane transporter activity"/>
    <property type="evidence" value="ECO:0007669"/>
    <property type="project" value="InterPro"/>
</dbReference>
<evidence type="ECO:0000259" key="6">
    <source>
        <dbReference type="Pfam" id="PF25990"/>
    </source>
</evidence>
<evidence type="ECO:0000313" key="7">
    <source>
        <dbReference type="EMBL" id="OGK61678.1"/>
    </source>
</evidence>
<evidence type="ECO:0000256" key="4">
    <source>
        <dbReference type="SAM" id="Phobius"/>
    </source>
</evidence>
<keyword evidence="4" id="KW-1133">Transmembrane helix</keyword>
<dbReference type="InterPro" id="IPR058636">
    <property type="entry name" value="Beta-barrel_YknX"/>
</dbReference>
<dbReference type="SUPFAM" id="SSF111369">
    <property type="entry name" value="HlyD-like secretion proteins"/>
    <property type="match status" value="1"/>
</dbReference>
<evidence type="ECO:0000313" key="8">
    <source>
        <dbReference type="Proteomes" id="UP000176269"/>
    </source>
</evidence>
<dbReference type="Gene3D" id="2.40.30.170">
    <property type="match status" value="1"/>
</dbReference>